<dbReference type="EMBL" id="JAPDIA010000009">
    <property type="protein sequence ID" value="MDG0814259.1"/>
    <property type="molecule type" value="Genomic_DNA"/>
</dbReference>
<reference evidence="5" key="1">
    <citation type="submission" date="2022-10" db="EMBL/GenBank/DDBJ databases">
        <title>Comparative genomic analysis of Cohnella hashimotonis sp. nov., isolated from the International Space Station.</title>
        <authorList>
            <person name="Simpson A."/>
            <person name="Venkateswaran K."/>
        </authorList>
    </citation>
    <scope>NUCLEOTIDE SEQUENCE</scope>
    <source>
        <strain evidence="5">DSM 28161</strain>
    </source>
</reference>
<evidence type="ECO:0000259" key="4">
    <source>
        <dbReference type="PROSITE" id="PS01124"/>
    </source>
</evidence>
<dbReference type="Proteomes" id="UP001153404">
    <property type="component" value="Unassembled WGS sequence"/>
</dbReference>
<dbReference type="RefSeq" id="WP_277539733.1">
    <property type="nucleotide sequence ID" value="NZ_JAPDIA010000009.1"/>
</dbReference>
<dbReference type="Pfam" id="PF12833">
    <property type="entry name" value="HTH_18"/>
    <property type="match status" value="1"/>
</dbReference>
<dbReference type="PANTHER" id="PTHR43280:SF28">
    <property type="entry name" value="HTH-TYPE TRANSCRIPTIONAL ACTIVATOR RHAS"/>
    <property type="match status" value="1"/>
</dbReference>
<proteinExistence type="predicted"/>
<protein>
    <submittedName>
        <fullName evidence="5">Helix-turn-helix transcriptional regulator</fullName>
    </submittedName>
</protein>
<evidence type="ECO:0000256" key="1">
    <source>
        <dbReference type="ARBA" id="ARBA00023015"/>
    </source>
</evidence>
<dbReference type="GO" id="GO:0003700">
    <property type="term" value="F:DNA-binding transcription factor activity"/>
    <property type="evidence" value="ECO:0007669"/>
    <property type="project" value="InterPro"/>
</dbReference>
<keyword evidence="2" id="KW-0238">DNA-binding</keyword>
<dbReference type="InterPro" id="IPR018060">
    <property type="entry name" value="HTH_AraC"/>
</dbReference>
<comment type="caution">
    <text evidence="5">The sequence shown here is derived from an EMBL/GenBank/DDBJ whole genome shotgun (WGS) entry which is preliminary data.</text>
</comment>
<evidence type="ECO:0000313" key="6">
    <source>
        <dbReference type="Proteomes" id="UP001153404"/>
    </source>
</evidence>
<dbReference type="PANTHER" id="PTHR43280">
    <property type="entry name" value="ARAC-FAMILY TRANSCRIPTIONAL REGULATOR"/>
    <property type="match status" value="1"/>
</dbReference>
<evidence type="ECO:0000256" key="3">
    <source>
        <dbReference type="ARBA" id="ARBA00023163"/>
    </source>
</evidence>
<dbReference type="SMART" id="SM00342">
    <property type="entry name" value="HTH_ARAC"/>
    <property type="match status" value="1"/>
</dbReference>
<sequence>MKISTRSLSKIYKDATQLSIADLINGVRLTKAAELLIQEDLSVYEVVQKVGITNETYFFSLFKKKYKMTPKEYALQRKANQIN</sequence>
<dbReference type="AlphaFoldDB" id="A0A9X4QX20"/>
<keyword evidence="3" id="KW-0804">Transcription</keyword>
<name>A0A9X4QX20_9BACL</name>
<dbReference type="InterPro" id="IPR009057">
    <property type="entry name" value="Homeodomain-like_sf"/>
</dbReference>
<gene>
    <name evidence="5" type="ORF">OMP40_37005</name>
</gene>
<keyword evidence="6" id="KW-1185">Reference proteome</keyword>
<dbReference type="PROSITE" id="PS01124">
    <property type="entry name" value="HTH_ARAC_FAMILY_2"/>
    <property type="match status" value="1"/>
</dbReference>
<keyword evidence="1" id="KW-0805">Transcription regulation</keyword>
<organism evidence="5 6">
    <name type="scientific">Cohnella rhizosphaerae</name>
    <dbReference type="NCBI Taxonomy" id="1457232"/>
    <lineage>
        <taxon>Bacteria</taxon>
        <taxon>Bacillati</taxon>
        <taxon>Bacillota</taxon>
        <taxon>Bacilli</taxon>
        <taxon>Bacillales</taxon>
        <taxon>Paenibacillaceae</taxon>
        <taxon>Cohnella</taxon>
    </lineage>
</organism>
<dbReference type="SUPFAM" id="SSF46689">
    <property type="entry name" value="Homeodomain-like"/>
    <property type="match status" value="1"/>
</dbReference>
<evidence type="ECO:0000256" key="2">
    <source>
        <dbReference type="ARBA" id="ARBA00023125"/>
    </source>
</evidence>
<dbReference type="Gene3D" id="1.10.10.60">
    <property type="entry name" value="Homeodomain-like"/>
    <property type="match status" value="1"/>
</dbReference>
<feature type="domain" description="HTH araC/xylS-type" evidence="4">
    <location>
        <begin position="1"/>
        <end position="76"/>
    </location>
</feature>
<evidence type="ECO:0000313" key="5">
    <source>
        <dbReference type="EMBL" id="MDG0814259.1"/>
    </source>
</evidence>
<dbReference type="GO" id="GO:0043565">
    <property type="term" value="F:sequence-specific DNA binding"/>
    <property type="evidence" value="ECO:0007669"/>
    <property type="project" value="InterPro"/>
</dbReference>
<accession>A0A9X4QX20</accession>